<dbReference type="AlphaFoldDB" id="A0A4V0Z1J7"/>
<dbReference type="SUPFAM" id="SSF53448">
    <property type="entry name" value="Nucleotide-diphospho-sugar transferases"/>
    <property type="match status" value="1"/>
</dbReference>
<evidence type="ECO:0000256" key="6">
    <source>
        <dbReference type="ARBA" id="ARBA00023136"/>
    </source>
</evidence>
<dbReference type="CDD" id="cd00761">
    <property type="entry name" value="Glyco_tranf_GTA_type"/>
    <property type="match status" value="1"/>
</dbReference>
<dbReference type="GO" id="GO:0005886">
    <property type="term" value="C:plasma membrane"/>
    <property type="evidence" value="ECO:0007669"/>
    <property type="project" value="UniProtKB-SubCell"/>
</dbReference>
<dbReference type="EMBL" id="CP035806">
    <property type="protein sequence ID" value="QBE48649.1"/>
    <property type="molecule type" value="Genomic_DNA"/>
</dbReference>
<dbReference type="Gene3D" id="3.40.50.12580">
    <property type="match status" value="1"/>
</dbReference>
<dbReference type="KEGG" id="ltr:EVS81_07235"/>
<evidence type="ECO:0000313" key="8">
    <source>
        <dbReference type="EMBL" id="QBE48649.1"/>
    </source>
</evidence>
<dbReference type="InterPro" id="IPR029044">
    <property type="entry name" value="Nucleotide-diphossugar_trans"/>
</dbReference>
<dbReference type="GO" id="GO:0019350">
    <property type="term" value="P:teichoic acid biosynthetic process"/>
    <property type="evidence" value="ECO:0007669"/>
    <property type="project" value="UniProtKB-KW"/>
</dbReference>
<sequence length="738" mass="85883">MRKAAEAAPLVTVIIPVYNAERFLRRCIDSVLGQSMPDLELIAVNDGSTDASLDILRDYAADDPRVVVIDQVNAGQGAARNRALDLARGEYVLFVDADDFIERVTLQVTTERANEDRSDLVHFDWKLLSEKPEVTGRYHYYNADPFWHKRLLEGIECDELLRVENFYSVSNLYRREYLNRHGIRFEEGRIYEDNPFVLQVVNRAECVSMVHSPLYVIDPHPESSTRSQTDTDKHYRDHIYAIRRSFELLERRNPRAAAYLAAYHIKKIGPYYERRIPRRFRRAYIKDFVDILHEAQVEIPDGTATNRPTRTAVRLRMFERRRYLMFQALVAGKNHVMPRYKRAKWKLRQLKRRNDRGGAWAAELEAALDQPIIDRTISFLGLDFKYAGNSRYLFDEVIADPRFDGWRISFVTNDQRVPEPYRVKPELLETNQLLARSQVVIAESWIPPRVRKHRDSTWVQLWHGTPLKRMLFDSHEPRIIWNRRHHKIVKYRDIQNWDYLVVDSPIAAEKFETAFLFDPERMIHSGYPRVKYLLEQRGNAALREDIAGRVGMSGEPSRKVALYAPTWRDYNYARSADDSDFDYVLDVERLADELGDEWVVIFHDHGYLSSHVSTGNERCIDASSIEIQELLLISDVVVSDYSSVIFDAMAIDVPFVLYTPDLEQFEEFRGVYGDMWEELEGFAVRDVKGTADSVRNASPMNAVPRAMKAFLYSASAEPVSQLLCSREEAEKDCEDDLK</sequence>
<dbReference type="Proteomes" id="UP000289260">
    <property type="component" value="Chromosome"/>
</dbReference>
<evidence type="ECO:0000256" key="1">
    <source>
        <dbReference type="ARBA" id="ARBA00004202"/>
    </source>
</evidence>
<dbReference type="GO" id="GO:0047355">
    <property type="term" value="F:CDP-glycerol glycerophosphotransferase activity"/>
    <property type="evidence" value="ECO:0007669"/>
    <property type="project" value="InterPro"/>
</dbReference>
<dbReference type="Pfam" id="PF04464">
    <property type="entry name" value="Glyphos_transf"/>
    <property type="match status" value="1"/>
</dbReference>
<dbReference type="InterPro" id="IPR043148">
    <property type="entry name" value="TagF_C"/>
</dbReference>
<protein>
    <submittedName>
        <fullName evidence="8">Glycosyltransferase</fullName>
    </submittedName>
</protein>
<dbReference type="PANTHER" id="PTHR37316">
    <property type="entry name" value="TEICHOIC ACID GLYCEROL-PHOSPHATE PRIMASE"/>
    <property type="match status" value="1"/>
</dbReference>
<evidence type="ECO:0000313" key="9">
    <source>
        <dbReference type="Proteomes" id="UP000289260"/>
    </source>
</evidence>
<dbReference type="Gene3D" id="3.90.550.10">
    <property type="entry name" value="Spore Coat Polysaccharide Biosynthesis Protein SpsA, Chain A"/>
    <property type="match status" value="1"/>
</dbReference>
<dbReference type="InterPro" id="IPR001173">
    <property type="entry name" value="Glyco_trans_2-like"/>
</dbReference>
<dbReference type="InterPro" id="IPR007554">
    <property type="entry name" value="Glycerophosphate_synth"/>
</dbReference>
<organism evidence="8 9">
    <name type="scientific">Leucobacter triazinivorans</name>
    <dbReference type="NCBI Taxonomy" id="1784719"/>
    <lineage>
        <taxon>Bacteria</taxon>
        <taxon>Bacillati</taxon>
        <taxon>Actinomycetota</taxon>
        <taxon>Actinomycetes</taxon>
        <taxon>Micrococcales</taxon>
        <taxon>Microbacteriaceae</taxon>
        <taxon>Leucobacter</taxon>
    </lineage>
</organism>
<dbReference type="InterPro" id="IPR043149">
    <property type="entry name" value="TagF_N"/>
</dbReference>
<keyword evidence="9" id="KW-1185">Reference proteome</keyword>
<evidence type="ECO:0000256" key="3">
    <source>
        <dbReference type="ARBA" id="ARBA00022475"/>
    </source>
</evidence>
<name>A0A4V0Z1J7_9MICO</name>
<evidence type="ECO:0000256" key="2">
    <source>
        <dbReference type="ARBA" id="ARBA00010488"/>
    </source>
</evidence>
<dbReference type="Pfam" id="PF00535">
    <property type="entry name" value="Glycos_transf_2"/>
    <property type="match status" value="1"/>
</dbReference>
<dbReference type="InterPro" id="IPR051612">
    <property type="entry name" value="Teichoic_Acid_Biosynth"/>
</dbReference>
<dbReference type="PANTHER" id="PTHR37316:SF3">
    <property type="entry name" value="TEICHOIC ACID GLYCEROL-PHOSPHATE TRANSFERASE"/>
    <property type="match status" value="1"/>
</dbReference>
<comment type="subcellular location">
    <subcellularLocation>
        <location evidence="1">Cell membrane</location>
        <topology evidence="1">Peripheral membrane protein</topology>
    </subcellularLocation>
</comment>
<dbReference type="SUPFAM" id="SSF53756">
    <property type="entry name" value="UDP-Glycosyltransferase/glycogen phosphorylase"/>
    <property type="match status" value="1"/>
</dbReference>
<accession>A0A4V0Z1J7</accession>
<feature type="domain" description="Glycosyltransferase 2-like" evidence="7">
    <location>
        <begin position="12"/>
        <end position="179"/>
    </location>
</feature>
<comment type="similarity">
    <text evidence="2">Belongs to the CDP-glycerol glycerophosphotransferase family.</text>
</comment>
<reference evidence="8 9" key="1">
    <citation type="submission" date="2019-02" db="EMBL/GenBank/DDBJ databases">
        <authorList>
            <person name="Sun L."/>
            <person name="Pan D."/>
            <person name="Wu X."/>
        </authorList>
    </citation>
    <scope>NUCLEOTIDE SEQUENCE [LARGE SCALE GENOMIC DNA]</scope>
    <source>
        <strain evidence="8 9">JW-1</strain>
    </source>
</reference>
<keyword evidence="5" id="KW-0777">Teichoic acid biosynthesis</keyword>
<evidence type="ECO:0000256" key="4">
    <source>
        <dbReference type="ARBA" id="ARBA00022679"/>
    </source>
</evidence>
<keyword evidence="4 8" id="KW-0808">Transferase</keyword>
<keyword evidence="3" id="KW-1003">Cell membrane</keyword>
<gene>
    <name evidence="8" type="ORF">EVS81_07235</name>
</gene>
<evidence type="ECO:0000256" key="5">
    <source>
        <dbReference type="ARBA" id="ARBA00022944"/>
    </source>
</evidence>
<dbReference type="OrthoDB" id="3226099at2"/>
<evidence type="ECO:0000259" key="7">
    <source>
        <dbReference type="Pfam" id="PF00535"/>
    </source>
</evidence>
<keyword evidence="6" id="KW-0472">Membrane</keyword>
<proteinExistence type="inferred from homology"/>
<dbReference type="Gene3D" id="3.40.50.11820">
    <property type="match status" value="1"/>
</dbReference>